<gene>
    <name evidence="2" type="ORF">ET989_11205</name>
</gene>
<feature type="region of interest" description="Disordered" evidence="1">
    <location>
        <begin position="1"/>
        <end position="32"/>
    </location>
</feature>
<evidence type="ECO:0000256" key="1">
    <source>
        <dbReference type="SAM" id="MobiDB-lite"/>
    </source>
</evidence>
<organism evidence="2 3">
    <name type="scientific">Propioniciclava sinopodophylli</name>
    <dbReference type="NCBI Taxonomy" id="1837344"/>
    <lineage>
        <taxon>Bacteria</taxon>
        <taxon>Bacillati</taxon>
        <taxon>Actinomycetota</taxon>
        <taxon>Actinomycetes</taxon>
        <taxon>Propionibacteriales</taxon>
        <taxon>Propionibacteriaceae</taxon>
        <taxon>Propioniciclava</taxon>
    </lineage>
</organism>
<comment type="caution">
    <text evidence="2">The sequence shown here is derived from an EMBL/GenBank/DDBJ whole genome shotgun (WGS) entry which is preliminary data.</text>
</comment>
<proteinExistence type="predicted"/>
<keyword evidence="3" id="KW-1185">Reference proteome</keyword>
<dbReference type="AlphaFoldDB" id="A0A4Q9KCB2"/>
<evidence type="ECO:0000313" key="2">
    <source>
        <dbReference type="EMBL" id="TBT83521.1"/>
    </source>
</evidence>
<accession>A0A4Q9KCB2</accession>
<dbReference type="Proteomes" id="UP000292373">
    <property type="component" value="Unassembled WGS sequence"/>
</dbReference>
<name>A0A4Q9KCB2_9ACTN</name>
<evidence type="ECO:0000313" key="3">
    <source>
        <dbReference type="Proteomes" id="UP000292373"/>
    </source>
</evidence>
<reference evidence="2 3" key="1">
    <citation type="submission" date="2019-01" db="EMBL/GenBank/DDBJ databases">
        <title>Lactibacter flavus gen. nov., sp. nov., a novel bacterium of the family Propionibacteriaceae isolated from raw milk and dairy products.</title>
        <authorList>
            <person name="Huptas C."/>
            <person name="Wenning M."/>
            <person name="Breitenwieser F."/>
            <person name="Doll E."/>
            <person name="Von Neubeck M."/>
            <person name="Busse H.-J."/>
            <person name="Scherer S."/>
        </authorList>
    </citation>
    <scope>NUCLEOTIDE SEQUENCE [LARGE SCALE GENOMIC DNA]</scope>
    <source>
        <strain evidence="2 3">KCTC 33808</strain>
    </source>
</reference>
<dbReference type="RefSeq" id="WP_131168969.1">
    <property type="nucleotide sequence ID" value="NZ_CANLBI010000010.1"/>
</dbReference>
<protein>
    <submittedName>
        <fullName evidence="2">Uncharacterized protein</fullName>
    </submittedName>
</protein>
<dbReference type="EMBL" id="SDMQ01000011">
    <property type="protein sequence ID" value="TBT83521.1"/>
    <property type="molecule type" value="Genomic_DNA"/>
</dbReference>
<dbReference type="OrthoDB" id="9876808at2"/>
<sequence length="87" mass="9209">MASGTFRRFDPTLDGRPGVDAPFTGPKGITIGTPLSTLETTFTQDEWDSAGVFEGRFEIFAGDTTGATFDLDADERVSSMSAGYSCG</sequence>